<comment type="catalytic activity">
    <reaction evidence="8">
        <text>L-threonyl-[protein] + ATP = O-phospho-L-threonyl-[protein] + ADP + H(+)</text>
        <dbReference type="Rhea" id="RHEA:46608"/>
        <dbReference type="Rhea" id="RHEA-COMP:11060"/>
        <dbReference type="Rhea" id="RHEA-COMP:11605"/>
        <dbReference type="ChEBI" id="CHEBI:15378"/>
        <dbReference type="ChEBI" id="CHEBI:30013"/>
        <dbReference type="ChEBI" id="CHEBI:30616"/>
        <dbReference type="ChEBI" id="CHEBI:61977"/>
        <dbReference type="ChEBI" id="CHEBI:456216"/>
        <dbReference type="EC" id="2.7.11.1"/>
    </reaction>
</comment>
<dbReference type="EMBL" id="CAJNOK010015210">
    <property type="protein sequence ID" value="CAF1220860.1"/>
    <property type="molecule type" value="Genomic_DNA"/>
</dbReference>
<evidence type="ECO:0000256" key="2">
    <source>
        <dbReference type="ARBA" id="ARBA00012513"/>
    </source>
</evidence>
<dbReference type="GO" id="GO:0005737">
    <property type="term" value="C:cytoplasm"/>
    <property type="evidence" value="ECO:0007669"/>
    <property type="project" value="TreeGrafter"/>
</dbReference>
<dbReference type="PROSITE" id="PS50951">
    <property type="entry name" value="SARAH"/>
    <property type="match status" value="1"/>
</dbReference>
<keyword evidence="3" id="KW-0723">Serine/threonine-protein kinase</keyword>
<evidence type="ECO:0000256" key="5">
    <source>
        <dbReference type="ARBA" id="ARBA00022741"/>
    </source>
</evidence>
<dbReference type="Gene3D" id="4.10.170.10">
    <property type="entry name" value="p53-like tetramerisation domain"/>
    <property type="match status" value="1"/>
</dbReference>
<proteinExistence type="inferred from homology"/>
<gene>
    <name evidence="16" type="ORF">GPM918_LOCUS3842</name>
    <name evidence="17" type="ORF">OVA965_LOCUS24911</name>
    <name evidence="18" type="ORF">SRO942_LOCUS3842</name>
    <name evidence="19" type="ORF">TMI583_LOCUS25633</name>
</gene>
<evidence type="ECO:0000256" key="10">
    <source>
        <dbReference type="ARBA" id="ARBA00059815"/>
    </source>
</evidence>
<evidence type="ECO:0000259" key="15">
    <source>
        <dbReference type="PROSITE" id="PS50951"/>
    </source>
</evidence>
<feature type="binding site" evidence="12">
    <location>
        <position position="49"/>
    </location>
    <ligand>
        <name>ATP</name>
        <dbReference type="ChEBI" id="CHEBI:30616"/>
    </ligand>
</feature>
<evidence type="ECO:0000256" key="7">
    <source>
        <dbReference type="ARBA" id="ARBA00022840"/>
    </source>
</evidence>
<feature type="coiled-coil region" evidence="13">
    <location>
        <begin position="448"/>
        <end position="494"/>
    </location>
</feature>
<evidence type="ECO:0000313" key="17">
    <source>
        <dbReference type="EMBL" id="CAF1220860.1"/>
    </source>
</evidence>
<feature type="domain" description="Protein kinase" evidence="14">
    <location>
        <begin position="20"/>
        <end position="271"/>
    </location>
</feature>
<dbReference type="Gene3D" id="1.10.510.10">
    <property type="entry name" value="Transferase(Phosphotransferase) domain 1"/>
    <property type="match status" value="1"/>
</dbReference>
<dbReference type="EMBL" id="CAJOBC010000492">
    <property type="protein sequence ID" value="CAF3592805.1"/>
    <property type="molecule type" value="Genomic_DNA"/>
</dbReference>
<dbReference type="EMBL" id="CAJOBA010036747">
    <property type="protein sequence ID" value="CAF4028936.1"/>
    <property type="molecule type" value="Genomic_DNA"/>
</dbReference>
<protein>
    <recommendedName>
        <fullName evidence="11">Serine/threonine-protein kinase cst-1</fullName>
        <ecNumber evidence="2">2.7.11.1</ecNumber>
    </recommendedName>
</protein>
<dbReference type="Proteomes" id="UP000663829">
    <property type="component" value="Unassembled WGS sequence"/>
</dbReference>
<dbReference type="Proteomes" id="UP000677228">
    <property type="component" value="Unassembled WGS sequence"/>
</dbReference>
<dbReference type="GO" id="GO:0004674">
    <property type="term" value="F:protein serine/threonine kinase activity"/>
    <property type="evidence" value="ECO:0007669"/>
    <property type="project" value="UniProtKB-KW"/>
</dbReference>
<dbReference type="EMBL" id="CAJNOQ010000492">
    <property type="protein sequence ID" value="CAF0807265.1"/>
    <property type="molecule type" value="Genomic_DNA"/>
</dbReference>
<dbReference type="OrthoDB" id="8693905at2759"/>
<dbReference type="Proteomes" id="UP000682733">
    <property type="component" value="Unassembled WGS sequence"/>
</dbReference>
<evidence type="ECO:0000313" key="16">
    <source>
        <dbReference type="EMBL" id="CAF0807265.1"/>
    </source>
</evidence>
<keyword evidence="13" id="KW-0175">Coiled coil</keyword>
<dbReference type="InterPro" id="IPR050629">
    <property type="entry name" value="STE20/SPS1-PAK"/>
</dbReference>
<evidence type="ECO:0000256" key="12">
    <source>
        <dbReference type="PROSITE-ProRule" id="PRU10141"/>
    </source>
</evidence>
<keyword evidence="5 12" id="KW-0547">Nucleotide-binding</keyword>
<dbReference type="FunFam" id="3.30.200.20:FF:000040">
    <property type="entry name" value="Dual specificity mitogen-activated protein kinase kinase"/>
    <property type="match status" value="1"/>
</dbReference>
<reference evidence="16" key="1">
    <citation type="submission" date="2021-02" db="EMBL/GenBank/DDBJ databases">
        <authorList>
            <person name="Nowell W R."/>
        </authorList>
    </citation>
    <scope>NUCLEOTIDE SEQUENCE</scope>
</reference>
<evidence type="ECO:0000313" key="18">
    <source>
        <dbReference type="EMBL" id="CAF3592805.1"/>
    </source>
</evidence>
<evidence type="ECO:0000256" key="4">
    <source>
        <dbReference type="ARBA" id="ARBA00022679"/>
    </source>
</evidence>
<dbReference type="InterPro" id="IPR000719">
    <property type="entry name" value="Prot_kinase_dom"/>
</dbReference>
<evidence type="ECO:0000256" key="1">
    <source>
        <dbReference type="ARBA" id="ARBA00008874"/>
    </source>
</evidence>
<dbReference type="InterPro" id="IPR024205">
    <property type="entry name" value="Mst1_2_SARAH_domain"/>
</dbReference>
<dbReference type="PANTHER" id="PTHR48012">
    <property type="entry name" value="STERILE20-LIKE KINASE, ISOFORM B-RELATED"/>
    <property type="match status" value="1"/>
</dbReference>
<evidence type="ECO:0000256" key="11">
    <source>
        <dbReference type="ARBA" id="ARBA00074244"/>
    </source>
</evidence>
<evidence type="ECO:0000313" key="19">
    <source>
        <dbReference type="EMBL" id="CAF4028936.1"/>
    </source>
</evidence>
<dbReference type="CDD" id="cd06612">
    <property type="entry name" value="STKc_MST1_2"/>
    <property type="match status" value="1"/>
</dbReference>
<keyword evidence="20" id="KW-1185">Reference proteome</keyword>
<comment type="similarity">
    <text evidence="1">Belongs to the protein kinase superfamily. STE Ser/Thr protein kinase family. STE20 subfamily.</text>
</comment>
<organism evidence="16 20">
    <name type="scientific">Didymodactylos carnosus</name>
    <dbReference type="NCBI Taxonomy" id="1234261"/>
    <lineage>
        <taxon>Eukaryota</taxon>
        <taxon>Metazoa</taxon>
        <taxon>Spiralia</taxon>
        <taxon>Gnathifera</taxon>
        <taxon>Rotifera</taxon>
        <taxon>Eurotatoria</taxon>
        <taxon>Bdelloidea</taxon>
        <taxon>Philodinida</taxon>
        <taxon>Philodinidae</taxon>
        <taxon>Didymodactylos</taxon>
    </lineage>
</organism>
<dbReference type="PANTHER" id="PTHR48012:SF2">
    <property type="entry name" value="STERILE20-LIKE KINASE, ISOFORM B"/>
    <property type="match status" value="1"/>
</dbReference>
<evidence type="ECO:0000256" key="9">
    <source>
        <dbReference type="ARBA" id="ARBA00048679"/>
    </source>
</evidence>
<dbReference type="GO" id="GO:0005524">
    <property type="term" value="F:ATP binding"/>
    <property type="evidence" value="ECO:0007669"/>
    <property type="project" value="UniProtKB-UniRule"/>
</dbReference>
<name>A0A813T727_9BILA</name>
<dbReference type="InterPro" id="IPR011524">
    <property type="entry name" value="SARAH_dom"/>
</dbReference>
<dbReference type="EC" id="2.7.11.1" evidence="2"/>
<keyword evidence="7 12" id="KW-0067">ATP-binding</keyword>
<dbReference type="GO" id="GO:0051262">
    <property type="term" value="P:protein tetramerization"/>
    <property type="evidence" value="ECO:0007669"/>
    <property type="project" value="InterPro"/>
</dbReference>
<keyword evidence="4" id="KW-0808">Transferase</keyword>
<comment type="function">
    <text evidence="10">Serine/threonine-protein kinase which extends lifespan and delays tissue aging, probably by activating daf-16.</text>
</comment>
<evidence type="ECO:0000256" key="6">
    <source>
        <dbReference type="ARBA" id="ARBA00022777"/>
    </source>
</evidence>
<comment type="caution">
    <text evidence="16">The sequence shown here is derived from an EMBL/GenBank/DDBJ whole genome shotgun (WGS) entry which is preliminary data.</text>
</comment>
<dbReference type="InterPro" id="IPR017441">
    <property type="entry name" value="Protein_kinase_ATP_BS"/>
</dbReference>
<accession>A0A813T727</accession>
<evidence type="ECO:0000259" key="14">
    <source>
        <dbReference type="PROSITE" id="PS50011"/>
    </source>
</evidence>
<evidence type="ECO:0000256" key="3">
    <source>
        <dbReference type="ARBA" id="ARBA00022527"/>
    </source>
</evidence>
<feature type="domain" description="SARAH" evidence="15">
    <location>
        <begin position="466"/>
        <end position="513"/>
    </location>
</feature>
<dbReference type="Pfam" id="PF00069">
    <property type="entry name" value="Pkinase"/>
    <property type="match status" value="1"/>
</dbReference>
<dbReference type="InterPro" id="IPR011009">
    <property type="entry name" value="Kinase-like_dom_sf"/>
</dbReference>
<sequence>MAVFERLTDQNLAQDMDYVLDIVCKIGKGSYGCVYKARHRETGHLLAIKQVPVESDLQEIVKEISIMKQCDSPYIVKYYGSYFKDADLYIVMEYCGAGSVSDLMKLRGKTLNEQEIAVILRYTLKGLEYLHLCSKIHRDIKAGNILLNNDGQAKLADFGVAGQLTDTMAKRNTMIGTPFWMAPEVIQEIGYDCAADIWSLGITAIEMAEGKPPYADIHPMRAIFMIPSRSPPTFRDITRWSTSLNDFVSKCLVKCPDNRSTATELINHDFIKQSKDISILRQMIDEAREIQERVRSNTTNTPVTTLANLENEGGLQSGQNDFTLNDRTIVPQQQQSKNANKDMITSIDRQNSTINGDDTFKTSSCNTMIELSSESSDTMIINDNETENDTDSQETLKIIHKQQAPLVHSTPDGHVHKPAFLQQNQYSKRPMTTTSTVENEKEKKEAFMKLIAQEVRQYNKNVEDFERNIQQWTVEKIEQRLALLDEIMEIELKEVQNRFQTKRKPISDAIKLKKQAMPF</sequence>
<dbReference type="PROSITE" id="PS50011">
    <property type="entry name" value="PROTEIN_KINASE_DOM"/>
    <property type="match status" value="1"/>
</dbReference>
<evidence type="ECO:0000313" key="20">
    <source>
        <dbReference type="Proteomes" id="UP000663829"/>
    </source>
</evidence>
<keyword evidence="6" id="KW-0418">Kinase</keyword>
<dbReference type="InterPro" id="IPR036674">
    <property type="entry name" value="p53_tetramer_sf"/>
</dbReference>
<dbReference type="Proteomes" id="UP000681722">
    <property type="component" value="Unassembled WGS sequence"/>
</dbReference>
<evidence type="ECO:0000256" key="8">
    <source>
        <dbReference type="ARBA" id="ARBA00047899"/>
    </source>
</evidence>
<dbReference type="FunFam" id="1.10.510.10:FF:000605">
    <property type="entry name" value="serine/threonine-protein kinase 3 isoform X2"/>
    <property type="match status" value="1"/>
</dbReference>
<dbReference type="Pfam" id="PF11629">
    <property type="entry name" value="Mst1_SARAH"/>
    <property type="match status" value="1"/>
</dbReference>
<evidence type="ECO:0000256" key="13">
    <source>
        <dbReference type="SAM" id="Coils"/>
    </source>
</evidence>
<dbReference type="AlphaFoldDB" id="A0A813T727"/>
<dbReference type="SMART" id="SM00220">
    <property type="entry name" value="S_TKc"/>
    <property type="match status" value="1"/>
</dbReference>
<dbReference type="SUPFAM" id="SSF56112">
    <property type="entry name" value="Protein kinase-like (PK-like)"/>
    <property type="match status" value="1"/>
</dbReference>
<dbReference type="GO" id="GO:0007165">
    <property type="term" value="P:signal transduction"/>
    <property type="evidence" value="ECO:0007669"/>
    <property type="project" value="InterPro"/>
</dbReference>
<dbReference type="PROSITE" id="PS00107">
    <property type="entry name" value="PROTEIN_KINASE_ATP"/>
    <property type="match status" value="1"/>
</dbReference>
<comment type="catalytic activity">
    <reaction evidence="9">
        <text>L-seryl-[protein] + ATP = O-phospho-L-seryl-[protein] + ADP + H(+)</text>
        <dbReference type="Rhea" id="RHEA:17989"/>
        <dbReference type="Rhea" id="RHEA-COMP:9863"/>
        <dbReference type="Rhea" id="RHEA-COMP:11604"/>
        <dbReference type="ChEBI" id="CHEBI:15378"/>
        <dbReference type="ChEBI" id="CHEBI:29999"/>
        <dbReference type="ChEBI" id="CHEBI:30616"/>
        <dbReference type="ChEBI" id="CHEBI:83421"/>
        <dbReference type="ChEBI" id="CHEBI:456216"/>
        <dbReference type="EC" id="2.7.11.1"/>
    </reaction>
</comment>